<feature type="compositionally biased region" description="Basic and acidic residues" evidence="9">
    <location>
        <begin position="873"/>
        <end position="884"/>
    </location>
</feature>
<feature type="region of interest" description="Disordered" evidence="9">
    <location>
        <begin position="701"/>
        <end position="924"/>
    </location>
</feature>
<feature type="domain" description="Dicer dsRNA-binding fold" evidence="12">
    <location>
        <begin position="1687"/>
        <end position="1782"/>
    </location>
</feature>
<dbReference type="Gene3D" id="2.30.310.10">
    <property type="entry name" value="ibrinogen binding protein from staphylococcus aureus domain"/>
    <property type="match status" value="1"/>
</dbReference>
<feature type="compositionally biased region" description="Basic and acidic residues" evidence="9">
    <location>
        <begin position="843"/>
        <end position="864"/>
    </location>
</feature>
<evidence type="ECO:0000256" key="5">
    <source>
        <dbReference type="ARBA" id="ARBA00022801"/>
    </source>
</evidence>
<dbReference type="OrthoDB" id="207084at2759"/>
<comment type="similarity">
    <text evidence="8">Belongs to the helicase family. Dicer subfamily.</text>
</comment>
<dbReference type="Pfam" id="PF05670">
    <property type="entry name" value="NFACT-R_1"/>
    <property type="match status" value="1"/>
</dbReference>
<feature type="region of interest" description="Disordered" evidence="9">
    <location>
        <begin position="1508"/>
        <end position="1535"/>
    </location>
</feature>
<reference evidence="13 14" key="1">
    <citation type="submission" date="2015-11" db="EMBL/GenBank/DDBJ databases">
        <title>Genomes and virulence difference between two physiological races of Phytophthora nicotianae.</title>
        <authorList>
            <person name="Liu H."/>
            <person name="Ma X."/>
            <person name="Yu H."/>
            <person name="Fang D."/>
            <person name="Li Y."/>
            <person name="Wang X."/>
            <person name="Wang W."/>
            <person name="Dong Y."/>
            <person name="Xiao B."/>
        </authorList>
    </citation>
    <scope>NUCLEOTIDE SEQUENCE [LARGE SCALE GENOMIC DNA]</scope>
    <source>
        <strain evidence="14">race 0</strain>
    </source>
</reference>
<organism evidence="13 14">
    <name type="scientific">Phytophthora nicotianae</name>
    <name type="common">Potato buckeye rot agent</name>
    <name type="synonym">Phytophthora parasitica</name>
    <dbReference type="NCBI Taxonomy" id="4792"/>
    <lineage>
        <taxon>Eukaryota</taxon>
        <taxon>Sar</taxon>
        <taxon>Stramenopiles</taxon>
        <taxon>Oomycota</taxon>
        <taxon>Peronosporomycetes</taxon>
        <taxon>Peronosporales</taxon>
        <taxon>Peronosporaceae</taxon>
        <taxon>Phytophthora</taxon>
    </lineage>
</organism>
<dbReference type="Pfam" id="PF11923">
    <property type="entry name" value="NFACT-C"/>
    <property type="match status" value="1"/>
</dbReference>
<evidence type="ECO:0000256" key="1">
    <source>
        <dbReference type="ARBA" id="ARBA00004496"/>
    </source>
</evidence>
<keyword evidence="3" id="KW-0963">Cytoplasm</keyword>
<protein>
    <submittedName>
        <fullName evidence="13">Nuclear export mediator factor NEMF</fullName>
    </submittedName>
</protein>
<dbReference type="GO" id="GO:0043023">
    <property type="term" value="F:ribosomal large subunit binding"/>
    <property type="evidence" value="ECO:0007669"/>
    <property type="project" value="TreeGrafter"/>
</dbReference>
<gene>
    <name evidence="13" type="ORF">AM587_10008968</name>
</gene>
<dbReference type="Gene3D" id="3.30.160.380">
    <property type="entry name" value="Dicer dimerisation domain"/>
    <property type="match status" value="1"/>
</dbReference>
<dbReference type="InterPro" id="IPR027417">
    <property type="entry name" value="P-loop_NTPase"/>
</dbReference>
<evidence type="ECO:0000313" key="13">
    <source>
        <dbReference type="EMBL" id="KUF86008.1"/>
    </source>
</evidence>
<proteinExistence type="inferred from homology"/>
<feature type="compositionally biased region" description="Basic and acidic residues" evidence="9">
    <location>
        <begin position="701"/>
        <end position="712"/>
    </location>
</feature>
<dbReference type="PROSITE" id="PS51327">
    <property type="entry name" value="DICER_DSRBF"/>
    <property type="match status" value="1"/>
</dbReference>
<dbReference type="PROSITE" id="PS51192">
    <property type="entry name" value="HELICASE_ATP_BIND_1"/>
    <property type="match status" value="1"/>
</dbReference>
<feature type="domain" description="Helicase ATP-binding" evidence="10">
    <location>
        <begin position="1094"/>
        <end position="1264"/>
    </location>
</feature>
<evidence type="ECO:0000259" key="10">
    <source>
        <dbReference type="PROSITE" id="PS51192"/>
    </source>
</evidence>
<dbReference type="Proteomes" id="UP000052943">
    <property type="component" value="Unassembled WGS sequence"/>
</dbReference>
<dbReference type="InterPro" id="IPR014001">
    <property type="entry name" value="Helicase_ATP-bd"/>
</dbReference>
<dbReference type="GO" id="GO:1990116">
    <property type="term" value="P:ribosome-associated ubiquitin-dependent protein catabolic process"/>
    <property type="evidence" value="ECO:0007669"/>
    <property type="project" value="TreeGrafter"/>
</dbReference>
<feature type="compositionally biased region" description="Acidic residues" evidence="9">
    <location>
        <begin position="298"/>
        <end position="310"/>
    </location>
</feature>
<dbReference type="GO" id="GO:0005524">
    <property type="term" value="F:ATP binding"/>
    <property type="evidence" value="ECO:0007669"/>
    <property type="project" value="UniProtKB-KW"/>
</dbReference>
<dbReference type="InterPro" id="IPR005034">
    <property type="entry name" value="Dicer_dimerisation"/>
</dbReference>
<dbReference type="PANTHER" id="PTHR15239">
    <property type="entry name" value="NUCLEAR EXPORT MEDIATOR FACTOR NEMF"/>
    <property type="match status" value="1"/>
</dbReference>
<dbReference type="Gene3D" id="3.40.50.300">
    <property type="entry name" value="P-loop containing nucleotide triphosphate hydrolases"/>
    <property type="match status" value="2"/>
</dbReference>
<dbReference type="GO" id="GO:1990112">
    <property type="term" value="C:RQC complex"/>
    <property type="evidence" value="ECO:0007669"/>
    <property type="project" value="TreeGrafter"/>
</dbReference>
<dbReference type="SMART" id="SM00487">
    <property type="entry name" value="DEXDc"/>
    <property type="match status" value="1"/>
</dbReference>
<sequence>MKKTRMSIDDIHAMVGSIRANVVNMRVTNIYDVQGQGDGGAAKTYILKLHQPPFPKVFLLLESGVRFHTSKYARDAKAGNALPSQFTMKLRKHLRGKRLSALTQLEGDRVVDFTFGQGALKCHLILELYASGNIILTDGDYRILSLLRTHRFDENVKMAVKQEYPVQLLGDQEKQRGIQTTEQLTEFVNRWFEEQEAKAAIAVPGKTQKKKKAQTIKQLLLVKESTFGGLGPVIIEHCLVRADISPTLKIKNAAEFTALGEDKLAALLAAIQEGWKLLERLRDEQTSVNGPVPVQNDDTAEAGDSDEEDAAPTTTKTSSTTSQKCGFIILKDSADENAPEQFEEFTPFLYAQHLQAHKKVKSFDTFDEAVDEYFSRFEAETAEVAKQSAQIAAENKLAKLKKNQQQQLAQLREVQEQSFQHAQLIEANQQDVENVLLVIRSALASGMDWRGLEELVRYEQKNGNPVASLIHQLDLEHNRAHVIWIDLSLSALANAREIYTKKKKAGEKVKKATEATDKAIALAEKNTKKTLEKQQTKRNVIYQRRKTHWFEKFHWFLSNEKYLVVAGKDAHQNELLVKRYLRKGDVYVHADLHGAATCIVRNHATVKDKKTQELPPIPVATLEQAGCMSVCRSNAWTSQVIAGAYWVHADQVSKTAPAGEYLTTGSFMIRGKKNYIQPSRLEMGLAILFRIDESCISNHARQGEGRVSRIDEGPEDDEGEESASPVAEVQPEKQTTEEESVPDESMSKPSKEVTVVQENESDAHEEEDEVSAQQTQREGRKRLSAKERRDMKKGKAPAREESIDEQPPVQQKRGKGKDKTPIQAPQNKSVRGKKGKMKKMKKKYADQDEEDRRLRMEALGHVVEDEQEDDEPTKENDSTEHSGDEDGDNTTDGNTTTEVSEEYIRQQREKKEKYLDEQEDEAEGADFFDAFTGEPLPNDIVLFAMPMCAPYASLTKFKYKVKLTPGSQKKGKAAKQAMEHFFASNLKDEKDASKTSGPHRNGEADDEVQPDVNPIVVQRELMRCIPDNELVNCMVGPVKISAPGLHGPNAGGKKGGGKRPSGKPKKKGKKSDLVQIADQEIMEQVKLRAFQREVLELAREKNVVMVGDTGIGKTFLAIALLSEQDYSGDKRAFFMAPTRQLVIQITAKIRQTSTLRVNSYCGRTADLWDATQWERELQLTRVFVCTPEIVRNVLLKGYVSLNRMNLLVFDECHHVTKRHPYAQVIKMFNQENSATLPRIFGTTACPTRHCAEKLHAEMKKVTLDKGQIAEFAAAAPMIYETYPVQKPWAVKGEEVEADPTNGAWIYENIEKELAEAKAVEVFKKLMKKGKSDAATDPDKLEKAVKKFMQNCITVYKNLGPWCYYRFVELEIHRRAIAASLLITVPGSMFGLDRDAVIAMLLLAGKRKECAFACTAKVKKVEEILRAQLFDEDGKVEEVAGAELDNSDVSDSDDEPTNDPVSSESVATVGEGEQPATNKARLGLQGIVFVDTRTECRVLSDFFNEKFATQDAEESDGEEVSAETSDQTPEEEQADEPFASILGRASRSDMASFQLPKMETTLTKFEAGSIRVLVSTAVSVEGVDFPQCGLIIVMDRVGTARKLVQLKGRARHEDGVVYYLAEEGDLGHEVFYKQLTREAEVIDQLEFSREKVETIQQQPRSVAAEMMGAGDHTIEIASTGAVLDLDSSIACINQFCQSLPTRLFTVDVKRLYTITEARYGGKSLFTAELNLPMELELETFRSDPMPSKASARASAAFSACQKLLDQQLIDDSLNSIYRTSKVKSSSNVRDLTYFLDRLHT</sequence>
<dbReference type="PROSITE" id="PS51194">
    <property type="entry name" value="HELICASE_CTER"/>
    <property type="match status" value="1"/>
</dbReference>
<keyword evidence="7" id="KW-0175">Coiled coil</keyword>
<feature type="compositionally biased region" description="Acidic residues" evidence="9">
    <location>
        <begin position="1444"/>
        <end position="1456"/>
    </location>
</feature>
<feature type="compositionally biased region" description="Acidic residues" evidence="9">
    <location>
        <begin position="1510"/>
        <end position="1520"/>
    </location>
</feature>
<feature type="compositionally biased region" description="Low complexity" evidence="9">
    <location>
        <begin position="311"/>
        <end position="320"/>
    </location>
</feature>
<evidence type="ECO:0000256" key="6">
    <source>
        <dbReference type="ARBA" id="ARBA00022840"/>
    </source>
</evidence>
<dbReference type="SMART" id="SM00490">
    <property type="entry name" value="HELICc"/>
    <property type="match status" value="1"/>
</dbReference>
<dbReference type="Pfam" id="PF00271">
    <property type="entry name" value="Helicase_C"/>
    <property type="match status" value="1"/>
</dbReference>
<keyword evidence="8" id="KW-0694">RNA-binding</keyword>
<dbReference type="InterPro" id="IPR008532">
    <property type="entry name" value="NFACT_RNA-bd"/>
</dbReference>
<dbReference type="InterPro" id="IPR038248">
    <property type="entry name" value="Dicer_dimer_sf"/>
</dbReference>
<comment type="subcellular location">
    <subcellularLocation>
        <location evidence="1">Cytoplasm</location>
    </subcellularLocation>
</comment>
<dbReference type="Pfam" id="PF03368">
    <property type="entry name" value="Dicer_dimer"/>
    <property type="match status" value="1"/>
</dbReference>
<dbReference type="GO" id="GO:0000049">
    <property type="term" value="F:tRNA binding"/>
    <property type="evidence" value="ECO:0007669"/>
    <property type="project" value="TreeGrafter"/>
</dbReference>
<dbReference type="GO" id="GO:0072344">
    <property type="term" value="P:rescue of stalled ribosome"/>
    <property type="evidence" value="ECO:0007669"/>
    <property type="project" value="TreeGrafter"/>
</dbReference>
<dbReference type="InterPro" id="IPR021846">
    <property type="entry name" value="NFACT-C"/>
</dbReference>
<evidence type="ECO:0000256" key="8">
    <source>
        <dbReference type="PROSITE-ProRule" id="PRU00657"/>
    </source>
</evidence>
<dbReference type="GO" id="GO:0005737">
    <property type="term" value="C:cytoplasm"/>
    <property type="evidence" value="ECO:0007669"/>
    <property type="project" value="UniProtKB-SubCell"/>
</dbReference>
<dbReference type="InterPro" id="IPR001650">
    <property type="entry name" value="Helicase_C-like"/>
</dbReference>
<evidence type="ECO:0000256" key="3">
    <source>
        <dbReference type="ARBA" id="ARBA00022490"/>
    </source>
</evidence>
<keyword evidence="5" id="KW-0378">Hydrolase</keyword>
<feature type="region of interest" description="Disordered" evidence="9">
    <location>
        <begin position="1440"/>
        <end position="1473"/>
    </location>
</feature>
<feature type="region of interest" description="Disordered" evidence="9">
    <location>
        <begin position="286"/>
        <end position="320"/>
    </location>
</feature>
<evidence type="ECO:0000256" key="7">
    <source>
        <dbReference type="ARBA" id="ARBA00023054"/>
    </source>
</evidence>
<dbReference type="STRING" id="4790.A0A0W8CPN9"/>
<feature type="region of interest" description="Disordered" evidence="9">
    <location>
        <begin position="984"/>
        <end position="1011"/>
    </location>
</feature>
<feature type="compositionally biased region" description="Acidic residues" evidence="9">
    <location>
        <begin position="759"/>
        <end position="770"/>
    </location>
</feature>
<evidence type="ECO:0000256" key="9">
    <source>
        <dbReference type="SAM" id="MobiDB-lite"/>
    </source>
</evidence>
<keyword evidence="4" id="KW-0547">Nucleotide-binding</keyword>
<dbReference type="SUPFAM" id="SSF52540">
    <property type="entry name" value="P-loop containing nucleoside triphosphate hydrolases"/>
    <property type="match status" value="1"/>
</dbReference>
<dbReference type="Pfam" id="PF00270">
    <property type="entry name" value="DEAD"/>
    <property type="match status" value="1"/>
</dbReference>
<feature type="compositionally biased region" description="Basic residues" evidence="9">
    <location>
        <begin position="1055"/>
        <end position="1069"/>
    </location>
</feature>
<evidence type="ECO:0000256" key="2">
    <source>
        <dbReference type="ARBA" id="ARBA00008318"/>
    </source>
</evidence>
<dbReference type="Pfam" id="PF05833">
    <property type="entry name" value="NFACT_N"/>
    <property type="match status" value="1"/>
</dbReference>
<dbReference type="PANTHER" id="PTHR15239:SF6">
    <property type="entry name" value="RIBOSOME QUALITY CONTROL COMPLEX SUBUNIT NEMF"/>
    <property type="match status" value="1"/>
</dbReference>
<feature type="region of interest" description="Disordered" evidence="9">
    <location>
        <begin position="1042"/>
        <end position="1072"/>
    </location>
</feature>
<evidence type="ECO:0000256" key="4">
    <source>
        <dbReference type="ARBA" id="ARBA00022741"/>
    </source>
</evidence>
<evidence type="ECO:0000259" key="11">
    <source>
        <dbReference type="PROSITE" id="PS51194"/>
    </source>
</evidence>
<feature type="compositionally biased region" description="Basic residues" evidence="9">
    <location>
        <begin position="830"/>
        <end position="842"/>
    </location>
</feature>
<keyword evidence="6" id="KW-0067">ATP-binding</keyword>
<dbReference type="InterPro" id="IPR051608">
    <property type="entry name" value="RQC_Subunit_NEMF"/>
</dbReference>
<dbReference type="FunFam" id="2.30.310.10:FF:000006">
    <property type="entry name" value="Nuclear export mediator factor"/>
    <property type="match status" value="1"/>
</dbReference>
<name>A0A0W8CPN9_PHYNI</name>
<dbReference type="EMBL" id="LNFO01002369">
    <property type="protein sequence ID" value="KUF86008.1"/>
    <property type="molecule type" value="Genomic_DNA"/>
</dbReference>
<dbReference type="InterPro" id="IPR011545">
    <property type="entry name" value="DEAD/DEAH_box_helicase_dom"/>
</dbReference>
<accession>A0A0W8CPN9</accession>
<feature type="compositionally biased region" description="Basic and acidic residues" evidence="9">
    <location>
        <begin position="902"/>
        <end position="916"/>
    </location>
</feature>
<evidence type="ECO:0000259" key="12">
    <source>
        <dbReference type="PROSITE" id="PS51327"/>
    </source>
</evidence>
<comment type="similarity">
    <text evidence="2">Belongs to the NEMF family.</text>
</comment>
<dbReference type="GO" id="GO:0016891">
    <property type="term" value="F:RNA endonuclease activity producing 5'-phosphomonoesters, hydrolytic mechanism"/>
    <property type="evidence" value="ECO:0007669"/>
    <property type="project" value="InterPro"/>
</dbReference>
<feature type="domain" description="Helicase C-terminal" evidence="11">
    <location>
        <begin position="1475"/>
        <end position="1662"/>
    </location>
</feature>
<comment type="caution">
    <text evidence="13">The sequence shown here is derived from an EMBL/GenBank/DDBJ whole genome shotgun (WGS) entry which is preliminary data.</text>
</comment>
<evidence type="ECO:0000313" key="14">
    <source>
        <dbReference type="Proteomes" id="UP000052943"/>
    </source>
</evidence>